<evidence type="ECO:0000313" key="2">
    <source>
        <dbReference type="Proteomes" id="UP000003287"/>
    </source>
</evidence>
<organism evidence="1 2">
    <name type="scientific">Streptococcus constellatus subsp. pharyngis SK1060 = CCUG 46377</name>
    <dbReference type="NCBI Taxonomy" id="1035184"/>
    <lineage>
        <taxon>Bacteria</taxon>
        <taxon>Bacillati</taxon>
        <taxon>Bacillota</taxon>
        <taxon>Bacilli</taxon>
        <taxon>Lactobacillales</taxon>
        <taxon>Streptococcaceae</taxon>
        <taxon>Streptococcus</taxon>
        <taxon>Streptococcus anginosus group</taxon>
    </lineage>
</organism>
<proteinExistence type="predicted"/>
<dbReference type="EMBL" id="AFUP01000004">
    <property type="protein sequence ID" value="EGV08243.1"/>
    <property type="molecule type" value="Genomic_DNA"/>
</dbReference>
<gene>
    <name evidence="1" type="ORF">HMPREF1042_1512</name>
</gene>
<dbReference type="Proteomes" id="UP000003287">
    <property type="component" value="Unassembled WGS sequence"/>
</dbReference>
<dbReference type="AlphaFoldDB" id="F9P8F7"/>
<evidence type="ECO:0000313" key="1">
    <source>
        <dbReference type="EMBL" id="EGV08243.1"/>
    </source>
</evidence>
<reference evidence="1 2" key="1">
    <citation type="submission" date="2011-06" db="EMBL/GenBank/DDBJ databases">
        <authorList>
            <person name="Harkins D.M."/>
            <person name="Madupu R."/>
            <person name="Durkin A.S."/>
            <person name="Torralba M."/>
            <person name="Methe B."/>
            <person name="Sutton G.G."/>
            <person name="Nelson K.E."/>
        </authorList>
    </citation>
    <scope>NUCLEOTIDE SEQUENCE [LARGE SCALE GENOMIC DNA]</scope>
    <source>
        <strain evidence="1 2">SK1060</strain>
    </source>
</reference>
<accession>F9P8F7</accession>
<protein>
    <submittedName>
        <fullName evidence="1">Conserved domain protein</fullName>
    </submittedName>
</protein>
<dbReference type="eggNOG" id="COG2352">
    <property type="taxonomic scope" value="Bacteria"/>
</dbReference>
<sequence>MSLQKLENYNNKEVIQEEVTILTDLLEEVTQNMLSPETFEKIIALKELAAVGNYEGLNEIVQNLSNKEMSYISRYFLSCLF</sequence>
<name>F9P8F7_STRCV</name>